<dbReference type="Gene3D" id="3.30.710.10">
    <property type="entry name" value="Potassium Channel Kv1.1, Chain A"/>
    <property type="match status" value="1"/>
</dbReference>
<dbReference type="Proteomes" id="UP001408356">
    <property type="component" value="Unassembled WGS sequence"/>
</dbReference>
<evidence type="ECO:0000259" key="2">
    <source>
        <dbReference type="PROSITE" id="PS50097"/>
    </source>
</evidence>
<dbReference type="InterPro" id="IPR011333">
    <property type="entry name" value="SKP1/BTB/POZ_sf"/>
</dbReference>
<dbReference type="EMBL" id="JARVKF010000392">
    <property type="protein sequence ID" value="KAK9418305.1"/>
    <property type="molecule type" value="Genomic_DNA"/>
</dbReference>
<evidence type="ECO:0000313" key="3">
    <source>
        <dbReference type="EMBL" id="KAK9418305.1"/>
    </source>
</evidence>
<dbReference type="InterPro" id="IPR000210">
    <property type="entry name" value="BTB/POZ_dom"/>
</dbReference>
<proteinExistence type="predicted"/>
<feature type="compositionally biased region" description="Polar residues" evidence="1">
    <location>
        <begin position="99"/>
        <end position="114"/>
    </location>
</feature>
<sequence>MAAEWKRVIQSDLVTFVVGPEKEEFKISPVLLIKLAPQFEKLINGGTAEARKRRVVWEDVEVNTFLLFSKFAYTGDYFDTGLHDKGVVDLSQVDHRNGTSKPSGKTDQAAPNDNESNKVRSRFESRIRFPTVEQCHRKGVSLLAEEGTVSTHKLFQKMYDEATPTEPELKHRCDFAVVSEELDILMAHTKVYVFADKNTMGTLKERSSKHLAWALFNYHIDYDGIKAISQLIRFVFKATKKGDGLREVLITWGCCVFETAAPHPDWEKVLRDVPEFSVGILLQMGLLMSQAERSKAGT</sequence>
<gene>
    <name evidence="3" type="ORF">SUNI508_08266</name>
</gene>
<protein>
    <submittedName>
        <fullName evidence="3">BTB domain-containing protein</fullName>
    </submittedName>
</protein>
<comment type="caution">
    <text evidence="3">The sequence shown here is derived from an EMBL/GenBank/DDBJ whole genome shotgun (WGS) entry which is preliminary data.</text>
</comment>
<organism evidence="3 4">
    <name type="scientific">Seiridium unicorne</name>
    <dbReference type="NCBI Taxonomy" id="138068"/>
    <lineage>
        <taxon>Eukaryota</taxon>
        <taxon>Fungi</taxon>
        <taxon>Dikarya</taxon>
        <taxon>Ascomycota</taxon>
        <taxon>Pezizomycotina</taxon>
        <taxon>Sordariomycetes</taxon>
        <taxon>Xylariomycetidae</taxon>
        <taxon>Amphisphaeriales</taxon>
        <taxon>Sporocadaceae</taxon>
        <taxon>Seiridium</taxon>
    </lineage>
</organism>
<evidence type="ECO:0000313" key="4">
    <source>
        <dbReference type="Proteomes" id="UP001408356"/>
    </source>
</evidence>
<feature type="domain" description="BTB" evidence="2">
    <location>
        <begin position="12"/>
        <end position="76"/>
    </location>
</feature>
<dbReference type="PANTHER" id="PTHR47843">
    <property type="entry name" value="BTB DOMAIN-CONTAINING PROTEIN-RELATED"/>
    <property type="match status" value="1"/>
</dbReference>
<feature type="region of interest" description="Disordered" evidence="1">
    <location>
        <begin position="93"/>
        <end position="120"/>
    </location>
</feature>
<evidence type="ECO:0000256" key="1">
    <source>
        <dbReference type="SAM" id="MobiDB-lite"/>
    </source>
</evidence>
<dbReference type="SUPFAM" id="SSF54695">
    <property type="entry name" value="POZ domain"/>
    <property type="match status" value="1"/>
</dbReference>
<dbReference type="PANTHER" id="PTHR47843:SF2">
    <property type="entry name" value="BTB DOMAIN-CONTAINING PROTEIN"/>
    <property type="match status" value="1"/>
</dbReference>
<reference evidence="3 4" key="1">
    <citation type="journal article" date="2024" name="J. Plant Pathol.">
        <title>Sequence and assembly of the genome of Seiridium unicorne, isolate CBS 538.82, causal agent of cypress canker disease.</title>
        <authorList>
            <person name="Scali E."/>
            <person name="Rocca G.D."/>
            <person name="Danti R."/>
            <person name="Garbelotto M."/>
            <person name="Barberini S."/>
            <person name="Baroncelli R."/>
            <person name="Emiliani G."/>
        </authorList>
    </citation>
    <scope>NUCLEOTIDE SEQUENCE [LARGE SCALE GENOMIC DNA]</scope>
    <source>
        <strain evidence="3 4">BM-138-508</strain>
    </source>
</reference>
<keyword evidence="4" id="KW-1185">Reference proteome</keyword>
<name>A0ABR2UVG7_9PEZI</name>
<dbReference type="PROSITE" id="PS50097">
    <property type="entry name" value="BTB"/>
    <property type="match status" value="1"/>
</dbReference>
<accession>A0ABR2UVG7</accession>